<sequence length="107" mass="12461">MASGVEGQNLHHSEHDFLRGQELNVDHQAENVPSDRCGADEMEEDEEEDYQFVMTDEWMEFFAKSEARRQEKKRQQKKAARDLRKATKARSQAEEPSIHTDEEHTAS</sequence>
<name>A0A9D4VDT4_ADICA</name>
<protein>
    <submittedName>
        <fullName evidence="2">Uncharacterized protein</fullName>
    </submittedName>
</protein>
<feature type="compositionally biased region" description="Basic and acidic residues" evidence="1">
    <location>
        <begin position="79"/>
        <end position="107"/>
    </location>
</feature>
<dbReference type="AlphaFoldDB" id="A0A9D4VDT4"/>
<feature type="region of interest" description="Disordered" evidence="1">
    <location>
        <begin position="1"/>
        <end position="49"/>
    </location>
</feature>
<feature type="compositionally biased region" description="Acidic residues" evidence="1">
    <location>
        <begin position="40"/>
        <end position="49"/>
    </location>
</feature>
<dbReference type="Proteomes" id="UP000886520">
    <property type="component" value="Chromosome 1"/>
</dbReference>
<dbReference type="EMBL" id="JABFUD020000001">
    <property type="protein sequence ID" value="KAI5084418.1"/>
    <property type="molecule type" value="Genomic_DNA"/>
</dbReference>
<feature type="compositionally biased region" description="Basic and acidic residues" evidence="1">
    <location>
        <begin position="9"/>
        <end position="29"/>
    </location>
</feature>
<proteinExistence type="predicted"/>
<organism evidence="2 3">
    <name type="scientific">Adiantum capillus-veneris</name>
    <name type="common">Maidenhair fern</name>
    <dbReference type="NCBI Taxonomy" id="13818"/>
    <lineage>
        <taxon>Eukaryota</taxon>
        <taxon>Viridiplantae</taxon>
        <taxon>Streptophyta</taxon>
        <taxon>Embryophyta</taxon>
        <taxon>Tracheophyta</taxon>
        <taxon>Polypodiopsida</taxon>
        <taxon>Polypodiidae</taxon>
        <taxon>Polypodiales</taxon>
        <taxon>Pteridineae</taxon>
        <taxon>Pteridaceae</taxon>
        <taxon>Vittarioideae</taxon>
        <taxon>Adiantum</taxon>
    </lineage>
</organism>
<dbReference type="PANTHER" id="PTHR48235">
    <property type="entry name" value="OS01G0916700 PROTEIN"/>
    <property type="match status" value="1"/>
</dbReference>
<feature type="region of interest" description="Disordered" evidence="1">
    <location>
        <begin position="66"/>
        <end position="107"/>
    </location>
</feature>
<accession>A0A9D4VDT4</accession>
<dbReference type="PANTHER" id="PTHR48235:SF1">
    <property type="entry name" value="OS01G0916700 PROTEIN"/>
    <property type="match status" value="1"/>
</dbReference>
<gene>
    <name evidence="2" type="ORF">GOP47_0000587</name>
</gene>
<evidence type="ECO:0000313" key="2">
    <source>
        <dbReference type="EMBL" id="KAI5084418.1"/>
    </source>
</evidence>
<keyword evidence="3" id="KW-1185">Reference proteome</keyword>
<comment type="caution">
    <text evidence="2">The sequence shown here is derived from an EMBL/GenBank/DDBJ whole genome shotgun (WGS) entry which is preliminary data.</text>
</comment>
<evidence type="ECO:0000256" key="1">
    <source>
        <dbReference type="SAM" id="MobiDB-lite"/>
    </source>
</evidence>
<reference evidence="2" key="1">
    <citation type="submission" date="2021-01" db="EMBL/GenBank/DDBJ databases">
        <title>Adiantum capillus-veneris genome.</title>
        <authorList>
            <person name="Fang Y."/>
            <person name="Liao Q."/>
        </authorList>
    </citation>
    <scope>NUCLEOTIDE SEQUENCE</scope>
    <source>
        <strain evidence="2">H3</strain>
        <tissue evidence="2">Leaf</tissue>
    </source>
</reference>
<evidence type="ECO:0000313" key="3">
    <source>
        <dbReference type="Proteomes" id="UP000886520"/>
    </source>
</evidence>